<dbReference type="InterPro" id="IPR009702">
    <property type="entry name" value="DUF1284"/>
</dbReference>
<proteinExistence type="predicted"/>
<dbReference type="Proteomes" id="UP000181997">
    <property type="component" value="Unassembled WGS sequence"/>
</dbReference>
<protein>
    <recommendedName>
        <fullName evidence="3">DUF1284 domain-containing protein</fullName>
    </recommendedName>
</protein>
<organism evidence="1 2">
    <name type="scientific">[Bacillus] enclensis</name>
    <dbReference type="NCBI Taxonomy" id="1402860"/>
    <lineage>
        <taxon>Bacteria</taxon>
        <taxon>Bacillati</taxon>
        <taxon>Bacillota</taxon>
        <taxon>Bacilli</taxon>
        <taxon>Bacillales</taxon>
        <taxon>Bacillaceae</taxon>
        <taxon>Rossellomorea</taxon>
    </lineage>
</organism>
<accession>A0A0V8HH37</accession>
<keyword evidence="2" id="KW-1185">Reference proteome</keyword>
<dbReference type="EMBL" id="FMAU01000003">
    <property type="protein sequence ID" value="SCC18331.1"/>
    <property type="molecule type" value="Genomic_DNA"/>
</dbReference>
<reference evidence="2" key="1">
    <citation type="submission" date="2016-08" db="EMBL/GenBank/DDBJ databases">
        <authorList>
            <person name="Varghese N."/>
            <person name="Submissions Spin"/>
        </authorList>
    </citation>
    <scope>NUCLEOTIDE SEQUENCE [LARGE SCALE GENOMIC DNA]</scope>
    <source>
        <strain evidence="2">SGD-1123</strain>
    </source>
</reference>
<dbReference type="AlphaFoldDB" id="A0A0V8HH37"/>
<evidence type="ECO:0008006" key="3">
    <source>
        <dbReference type="Google" id="ProtNLM"/>
    </source>
</evidence>
<sequence length="141" mass="15816">MNRKLRGHHLLCTHGFRGMGYSEGFVKVMSDITDDIRDEYSDFQVQVLQGFDDACQACPHRGRTACEKSEDSNGHVLSMDGKVISHLGLTAGETYMKSDLVQLTVEKVNPDDLDYLCEGCSWLEYGVCKEGIRELKEKYGG</sequence>
<gene>
    <name evidence="1" type="ORF">GA0061094_2965</name>
</gene>
<evidence type="ECO:0000313" key="2">
    <source>
        <dbReference type="Proteomes" id="UP000181997"/>
    </source>
</evidence>
<name>A0A0V8HH37_9BACI</name>
<dbReference type="Pfam" id="PF06935">
    <property type="entry name" value="DUF1284"/>
    <property type="match status" value="1"/>
</dbReference>
<dbReference type="OrthoDB" id="121064at2"/>
<evidence type="ECO:0000313" key="1">
    <source>
        <dbReference type="EMBL" id="SCC18331.1"/>
    </source>
</evidence>
<dbReference type="RefSeq" id="WP_058299017.1">
    <property type="nucleotide sequence ID" value="NZ_FMAU01000003.1"/>
</dbReference>